<evidence type="ECO:0000256" key="1">
    <source>
        <dbReference type="SAM" id="Phobius"/>
    </source>
</evidence>
<comment type="caution">
    <text evidence="3">The sequence shown here is derived from an EMBL/GenBank/DDBJ whole genome shotgun (WGS) entry which is preliminary data.</text>
</comment>
<evidence type="ECO:0000313" key="2">
    <source>
        <dbReference type="EMBL" id="KAF7634036.1"/>
    </source>
</evidence>
<dbReference type="AlphaFoldDB" id="A0A8S9ZL67"/>
<sequence>MRNLNYSLSCLITLIFLLFFVIYLIWTTSKFNSLYNDTPLRFSYAKINLTDKNENKYNFGKEYLLVSYDQIHQNFDKYRLNVNL</sequence>
<keyword evidence="1" id="KW-1133">Transmembrane helix</keyword>
<protein>
    <submittedName>
        <fullName evidence="3">Heparan-sulfate 6-O-sulfotransferase</fullName>
    </submittedName>
</protein>
<accession>A0A8S9ZL67</accession>
<dbReference type="Proteomes" id="UP000605970">
    <property type="component" value="Unassembled WGS sequence"/>
</dbReference>
<keyword evidence="1" id="KW-0812">Transmembrane</keyword>
<reference evidence="3" key="1">
    <citation type="journal article" date="2020" name="Ecol. Evol.">
        <title>Genome structure and content of the rice root-knot nematode (Meloidogyne graminicola).</title>
        <authorList>
            <person name="Phan N.T."/>
            <person name="Danchin E.G.J."/>
            <person name="Klopp C."/>
            <person name="Perfus-Barbeoch L."/>
            <person name="Kozlowski D.K."/>
            <person name="Koutsovoulos G.D."/>
            <person name="Lopez-Roques C."/>
            <person name="Bouchez O."/>
            <person name="Zahm M."/>
            <person name="Besnard G."/>
            <person name="Bellafiore S."/>
        </authorList>
    </citation>
    <scope>NUCLEOTIDE SEQUENCE</scope>
    <source>
        <strain evidence="3">VN-18</strain>
    </source>
</reference>
<evidence type="ECO:0000313" key="4">
    <source>
        <dbReference type="Proteomes" id="UP000605970"/>
    </source>
</evidence>
<gene>
    <name evidence="2" type="ORF">Mgra_00006561</name>
    <name evidence="3" type="ORF">Mgra_00006565</name>
</gene>
<name>A0A8S9ZL67_9BILA</name>
<keyword evidence="1" id="KW-0472">Membrane</keyword>
<dbReference type="EMBL" id="JABEBT010000065">
    <property type="protein sequence ID" value="KAF7634036.1"/>
    <property type="molecule type" value="Genomic_DNA"/>
</dbReference>
<organism evidence="3 4">
    <name type="scientific">Meloidogyne graminicola</name>
    <dbReference type="NCBI Taxonomy" id="189291"/>
    <lineage>
        <taxon>Eukaryota</taxon>
        <taxon>Metazoa</taxon>
        <taxon>Ecdysozoa</taxon>
        <taxon>Nematoda</taxon>
        <taxon>Chromadorea</taxon>
        <taxon>Rhabditida</taxon>
        <taxon>Tylenchina</taxon>
        <taxon>Tylenchomorpha</taxon>
        <taxon>Tylenchoidea</taxon>
        <taxon>Meloidogynidae</taxon>
        <taxon>Meloidogyninae</taxon>
        <taxon>Meloidogyne</taxon>
    </lineage>
</organism>
<dbReference type="EMBL" id="JABEBT010000065">
    <property type="protein sequence ID" value="KAF7634040.1"/>
    <property type="molecule type" value="Genomic_DNA"/>
</dbReference>
<feature type="transmembrane region" description="Helical" evidence="1">
    <location>
        <begin position="6"/>
        <end position="26"/>
    </location>
</feature>
<keyword evidence="4" id="KW-1185">Reference proteome</keyword>
<proteinExistence type="predicted"/>
<evidence type="ECO:0000313" key="3">
    <source>
        <dbReference type="EMBL" id="KAF7634040.1"/>
    </source>
</evidence>